<keyword evidence="2" id="KW-1185">Reference proteome</keyword>
<sequence>PFITRKGHLGLSSVNVKVGDIVALVHGAQVPFVLQRRRNEKHIIVSEAYVDGIMDEEAAETAVW</sequence>
<feature type="non-terminal residue" evidence="1">
    <location>
        <position position="64"/>
    </location>
</feature>
<dbReference type="OrthoDB" id="2157530at2759"/>
<dbReference type="EMBL" id="ML978159">
    <property type="protein sequence ID" value="KAF2034955.1"/>
    <property type="molecule type" value="Genomic_DNA"/>
</dbReference>
<dbReference type="AlphaFoldDB" id="A0A9P4HK11"/>
<feature type="non-terminal residue" evidence="1">
    <location>
        <position position="1"/>
    </location>
</feature>
<comment type="caution">
    <text evidence="1">The sequence shown here is derived from an EMBL/GenBank/DDBJ whole genome shotgun (WGS) entry which is preliminary data.</text>
</comment>
<accession>A0A9P4HK11</accession>
<dbReference type="Proteomes" id="UP000799777">
    <property type="component" value="Unassembled WGS sequence"/>
</dbReference>
<protein>
    <submittedName>
        <fullName evidence="1">Uncharacterized protein</fullName>
    </submittedName>
</protein>
<organism evidence="1 2">
    <name type="scientific">Setomelanomma holmii</name>
    <dbReference type="NCBI Taxonomy" id="210430"/>
    <lineage>
        <taxon>Eukaryota</taxon>
        <taxon>Fungi</taxon>
        <taxon>Dikarya</taxon>
        <taxon>Ascomycota</taxon>
        <taxon>Pezizomycotina</taxon>
        <taxon>Dothideomycetes</taxon>
        <taxon>Pleosporomycetidae</taxon>
        <taxon>Pleosporales</taxon>
        <taxon>Pleosporineae</taxon>
        <taxon>Phaeosphaeriaceae</taxon>
        <taxon>Setomelanomma</taxon>
    </lineage>
</organism>
<name>A0A9P4HK11_9PLEO</name>
<dbReference type="Pfam" id="PF26639">
    <property type="entry name" value="Het-6_barrel"/>
    <property type="match status" value="1"/>
</dbReference>
<proteinExistence type="predicted"/>
<evidence type="ECO:0000313" key="2">
    <source>
        <dbReference type="Proteomes" id="UP000799777"/>
    </source>
</evidence>
<evidence type="ECO:0000313" key="1">
    <source>
        <dbReference type="EMBL" id="KAF2034955.1"/>
    </source>
</evidence>
<reference evidence="1" key="1">
    <citation type="journal article" date="2020" name="Stud. Mycol.">
        <title>101 Dothideomycetes genomes: a test case for predicting lifestyles and emergence of pathogens.</title>
        <authorList>
            <person name="Haridas S."/>
            <person name="Albert R."/>
            <person name="Binder M."/>
            <person name="Bloem J."/>
            <person name="Labutti K."/>
            <person name="Salamov A."/>
            <person name="Andreopoulos B."/>
            <person name="Baker S."/>
            <person name="Barry K."/>
            <person name="Bills G."/>
            <person name="Bluhm B."/>
            <person name="Cannon C."/>
            <person name="Castanera R."/>
            <person name="Culley D."/>
            <person name="Daum C."/>
            <person name="Ezra D."/>
            <person name="Gonzalez J."/>
            <person name="Henrissat B."/>
            <person name="Kuo A."/>
            <person name="Liang C."/>
            <person name="Lipzen A."/>
            <person name="Lutzoni F."/>
            <person name="Magnuson J."/>
            <person name="Mondo S."/>
            <person name="Nolan M."/>
            <person name="Ohm R."/>
            <person name="Pangilinan J."/>
            <person name="Park H.-J."/>
            <person name="Ramirez L."/>
            <person name="Alfaro M."/>
            <person name="Sun H."/>
            <person name="Tritt A."/>
            <person name="Yoshinaga Y."/>
            <person name="Zwiers L.-H."/>
            <person name="Turgeon B."/>
            <person name="Goodwin S."/>
            <person name="Spatafora J."/>
            <person name="Crous P."/>
            <person name="Grigoriev I."/>
        </authorList>
    </citation>
    <scope>NUCLEOTIDE SEQUENCE</scope>
    <source>
        <strain evidence="1">CBS 110217</strain>
    </source>
</reference>
<gene>
    <name evidence="1" type="ORF">EK21DRAFT_12650</name>
</gene>